<dbReference type="Proteomes" id="UP000053237">
    <property type="component" value="Unassembled WGS sequence"/>
</dbReference>
<name>A0A024G4S8_9STRA</name>
<evidence type="ECO:0000313" key="3">
    <source>
        <dbReference type="Proteomes" id="UP000053237"/>
    </source>
</evidence>
<keyword evidence="3" id="KW-1185">Reference proteome</keyword>
<comment type="caution">
    <text evidence="2">The sequence shown here is derived from an EMBL/GenBank/DDBJ whole genome shotgun (WGS) entry which is preliminary data.</text>
</comment>
<evidence type="ECO:0000313" key="2">
    <source>
        <dbReference type="EMBL" id="CCI41682.1"/>
    </source>
</evidence>
<protein>
    <submittedName>
        <fullName evidence="2">Uncharacterized protein</fullName>
    </submittedName>
</protein>
<feature type="compositionally biased region" description="Low complexity" evidence="1">
    <location>
        <begin position="92"/>
        <end position="105"/>
    </location>
</feature>
<dbReference type="EMBL" id="CAIX01000023">
    <property type="protein sequence ID" value="CCI41682.1"/>
    <property type="molecule type" value="Genomic_DNA"/>
</dbReference>
<evidence type="ECO:0000256" key="1">
    <source>
        <dbReference type="SAM" id="MobiDB-lite"/>
    </source>
</evidence>
<feature type="region of interest" description="Disordered" evidence="1">
    <location>
        <begin position="28"/>
        <end position="118"/>
    </location>
</feature>
<sequence>MGRSRKTGHTGRGLSVLEQLPVLQQEFVGGKKKSSKTEASHLSEYPVQEEVEERNHKRVAKRNMNSGRRVRARESEKRKKRSKQQLIKKTVVDVVPSQTTSTSSSGAVRSDTKQSRHNRHLLQREQEHCQLQHMMLYFDALDQKKLDFA</sequence>
<reference evidence="2 3" key="1">
    <citation type="submission" date="2012-05" db="EMBL/GenBank/DDBJ databases">
        <title>Recombination and specialization in a pathogen metapopulation.</title>
        <authorList>
            <person name="Gardiner A."/>
            <person name="Kemen E."/>
            <person name="Schultz-Larsen T."/>
            <person name="MacLean D."/>
            <person name="Van Oosterhout C."/>
            <person name="Jones J.D.G."/>
        </authorList>
    </citation>
    <scope>NUCLEOTIDE SEQUENCE [LARGE SCALE GENOMIC DNA]</scope>
    <source>
        <strain evidence="2 3">Ac Nc2</strain>
    </source>
</reference>
<organism evidence="2 3">
    <name type="scientific">Albugo candida</name>
    <dbReference type="NCBI Taxonomy" id="65357"/>
    <lineage>
        <taxon>Eukaryota</taxon>
        <taxon>Sar</taxon>
        <taxon>Stramenopiles</taxon>
        <taxon>Oomycota</taxon>
        <taxon>Peronosporomycetes</taxon>
        <taxon>Albuginales</taxon>
        <taxon>Albuginaceae</taxon>
        <taxon>Albugo</taxon>
    </lineage>
</organism>
<accession>A0A024G4S8</accession>
<gene>
    <name evidence="2" type="ORF">BN9_024660</name>
</gene>
<dbReference type="InParanoid" id="A0A024G4S8"/>
<dbReference type="AlphaFoldDB" id="A0A024G4S8"/>
<proteinExistence type="predicted"/>